<sequence>MKAFAYLSYALLTFPSLSTAHPGMGDTMASVRREANKLKRAESKLFIGDPRTPKDSQLTPIANDIKAILLDQLDTESSVIDTSIPAGAIGSKACKADICCVWKRISYDMTAKSNSTSGRRTKLARQAVRLGFHDAAATAARTAPSSSPTRRRARTTAGSPPSPTRSKRGTPCTLPTAAAWPTSFRRGVGFGMQSL</sequence>
<feature type="chain" id="PRO_5011988313" evidence="2">
    <location>
        <begin position="21"/>
        <end position="195"/>
    </location>
</feature>
<keyword evidence="2" id="KW-0732">Signal</keyword>
<dbReference type="InParanoid" id="A0A1Y2LX05"/>
<organism evidence="3 4">
    <name type="scientific">Epicoccum nigrum</name>
    <name type="common">Soil fungus</name>
    <name type="synonym">Epicoccum purpurascens</name>
    <dbReference type="NCBI Taxonomy" id="105696"/>
    <lineage>
        <taxon>Eukaryota</taxon>
        <taxon>Fungi</taxon>
        <taxon>Dikarya</taxon>
        <taxon>Ascomycota</taxon>
        <taxon>Pezizomycotina</taxon>
        <taxon>Dothideomycetes</taxon>
        <taxon>Pleosporomycetidae</taxon>
        <taxon>Pleosporales</taxon>
        <taxon>Pleosporineae</taxon>
        <taxon>Didymellaceae</taxon>
        <taxon>Epicoccum</taxon>
    </lineage>
</organism>
<evidence type="ECO:0000256" key="1">
    <source>
        <dbReference type="SAM" id="MobiDB-lite"/>
    </source>
</evidence>
<proteinExistence type="predicted"/>
<protein>
    <submittedName>
        <fullName evidence="3">Uncharacterized protein</fullName>
    </submittedName>
</protein>
<evidence type="ECO:0000256" key="2">
    <source>
        <dbReference type="SAM" id="SignalP"/>
    </source>
</evidence>
<reference evidence="3 4" key="1">
    <citation type="journal article" date="2017" name="Genome Announc.">
        <title>Genome sequence of the saprophytic ascomycete Epicoccum nigrum ICMP 19927 strain isolated from New Zealand.</title>
        <authorList>
            <person name="Fokin M."/>
            <person name="Fleetwood D."/>
            <person name="Weir B.S."/>
            <person name="Villas-Boas S.G."/>
        </authorList>
    </citation>
    <scope>NUCLEOTIDE SEQUENCE [LARGE SCALE GENOMIC DNA]</scope>
    <source>
        <strain evidence="3 4">ICMP 19927</strain>
    </source>
</reference>
<keyword evidence="4" id="KW-1185">Reference proteome</keyword>
<gene>
    <name evidence="3" type="ORF">B5807_07416</name>
</gene>
<dbReference type="Proteomes" id="UP000193240">
    <property type="component" value="Unassembled WGS sequence"/>
</dbReference>
<accession>A0A1Y2LX05</accession>
<dbReference type="EMBL" id="KZ107848">
    <property type="protein sequence ID" value="OSS47488.1"/>
    <property type="molecule type" value="Genomic_DNA"/>
</dbReference>
<evidence type="ECO:0000313" key="4">
    <source>
        <dbReference type="Proteomes" id="UP000193240"/>
    </source>
</evidence>
<dbReference type="AlphaFoldDB" id="A0A1Y2LX05"/>
<evidence type="ECO:0000313" key="3">
    <source>
        <dbReference type="EMBL" id="OSS47488.1"/>
    </source>
</evidence>
<dbReference type="STRING" id="105696.A0A1Y2LX05"/>
<feature type="region of interest" description="Disordered" evidence="1">
    <location>
        <begin position="135"/>
        <end position="176"/>
    </location>
</feature>
<feature type="compositionally biased region" description="Low complexity" evidence="1">
    <location>
        <begin position="135"/>
        <end position="148"/>
    </location>
</feature>
<feature type="signal peptide" evidence="2">
    <location>
        <begin position="1"/>
        <end position="20"/>
    </location>
</feature>
<dbReference type="Gene3D" id="1.10.520.10">
    <property type="match status" value="1"/>
</dbReference>
<name>A0A1Y2LX05_EPING</name>